<name>A0ABQ8MHC2_LABRO</name>
<evidence type="ECO:0000256" key="4">
    <source>
        <dbReference type="ARBA" id="ARBA00004659"/>
    </source>
</evidence>
<feature type="domain" description="Phosphoribosyltransferase" evidence="12">
    <location>
        <begin position="31"/>
        <end position="156"/>
    </location>
</feature>
<evidence type="ECO:0000256" key="10">
    <source>
        <dbReference type="ARBA" id="ARBA00022679"/>
    </source>
</evidence>
<evidence type="ECO:0000256" key="9">
    <source>
        <dbReference type="ARBA" id="ARBA00022676"/>
    </source>
</evidence>
<comment type="similarity">
    <text evidence="5">Belongs to the purine/pyrimidine phosphoribosyltransferase family.</text>
</comment>
<dbReference type="Pfam" id="PF00156">
    <property type="entry name" value="Pribosyltran"/>
    <property type="match status" value="1"/>
</dbReference>
<dbReference type="NCBIfam" id="NF002634">
    <property type="entry name" value="PRK02304.1-3"/>
    <property type="match status" value="1"/>
</dbReference>
<protein>
    <recommendedName>
        <fullName evidence="7">Adenine phosphoribosyltransferase</fullName>
        <ecNumber evidence="6">2.4.2.7</ecNumber>
    </recommendedName>
</protein>
<proteinExistence type="inferred from homology"/>
<keyword evidence="14" id="KW-1185">Reference proteome</keyword>
<dbReference type="PANTHER" id="PTHR32315">
    <property type="entry name" value="ADENINE PHOSPHORIBOSYLTRANSFERASE"/>
    <property type="match status" value="1"/>
</dbReference>
<dbReference type="Proteomes" id="UP000830375">
    <property type="component" value="Unassembled WGS sequence"/>
</dbReference>
<dbReference type="NCBIfam" id="TIGR01090">
    <property type="entry name" value="apt"/>
    <property type="match status" value="1"/>
</dbReference>
<dbReference type="Gene3D" id="3.40.50.2020">
    <property type="match status" value="1"/>
</dbReference>
<dbReference type="EC" id="2.4.2.7" evidence="6"/>
<dbReference type="NCBIfam" id="NF002636">
    <property type="entry name" value="PRK02304.1-5"/>
    <property type="match status" value="1"/>
</dbReference>
<evidence type="ECO:0000256" key="7">
    <source>
        <dbReference type="ARBA" id="ARBA00017366"/>
    </source>
</evidence>
<comment type="catalytic activity">
    <reaction evidence="1">
        <text>AMP + diphosphate = 5-phospho-alpha-D-ribose 1-diphosphate + adenine</text>
        <dbReference type="Rhea" id="RHEA:16609"/>
        <dbReference type="ChEBI" id="CHEBI:16708"/>
        <dbReference type="ChEBI" id="CHEBI:33019"/>
        <dbReference type="ChEBI" id="CHEBI:58017"/>
        <dbReference type="ChEBI" id="CHEBI:456215"/>
        <dbReference type="EC" id="2.4.2.7"/>
    </reaction>
</comment>
<dbReference type="InterPro" id="IPR005764">
    <property type="entry name" value="Ade_phspho_trans"/>
</dbReference>
<keyword evidence="8" id="KW-0963">Cytoplasm</keyword>
<evidence type="ECO:0000313" key="13">
    <source>
        <dbReference type="EMBL" id="KAI2662260.1"/>
    </source>
</evidence>
<evidence type="ECO:0000313" key="14">
    <source>
        <dbReference type="Proteomes" id="UP000830375"/>
    </source>
</evidence>
<dbReference type="InterPro" id="IPR050054">
    <property type="entry name" value="UPRTase/APRTase"/>
</dbReference>
<reference evidence="13 14" key="1">
    <citation type="submission" date="2022-01" db="EMBL/GenBank/DDBJ databases">
        <title>A high-quality chromosome-level genome assembly of rohu carp, Labeo rohita.</title>
        <authorList>
            <person name="Arick M.A. II"/>
            <person name="Hsu C.-Y."/>
            <person name="Magbanua Z."/>
            <person name="Pechanova O."/>
            <person name="Grover C."/>
            <person name="Miller E."/>
            <person name="Thrash A."/>
            <person name="Ezzel L."/>
            <person name="Alam S."/>
            <person name="Benzie J."/>
            <person name="Hamilton M."/>
            <person name="Karsi A."/>
            <person name="Lawrence M.L."/>
            <person name="Peterson D.G."/>
        </authorList>
    </citation>
    <scope>NUCLEOTIDE SEQUENCE [LARGE SCALE GENOMIC DNA]</scope>
    <source>
        <strain evidence="14">BAU-BD-2019</strain>
        <tissue evidence="13">Blood</tissue>
    </source>
</reference>
<accession>A0ABQ8MHC2</accession>
<evidence type="ECO:0000256" key="3">
    <source>
        <dbReference type="ARBA" id="ARBA00004496"/>
    </source>
</evidence>
<comment type="subcellular location">
    <subcellularLocation>
        <location evidence="3">Cytoplasm</location>
    </subcellularLocation>
</comment>
<dbReference type="CDD" id="cd06223">
    <property type="entry name" value="PRTases_typeI"/>
    <property type="match status" value="1"/>
</dbReference>
<comment type="caution">
    <text evidence="13">The sequence shown here is derived from an EMBL/GenBank/DDBJ whole genome shotgun (WGS) entry which is preliminary data.</text>
</comment>
<evidence type="ECO:0000256" key="1">
    <source>
        <dbReference type="ARBA" id="ARBA00000868"/>
    </source>
</evidence>
<dbReference type="HAMAP" id="MF_00004">
    <property type="entry name" value="Aden_phosphoribosyltr"/>
    <property type="match status" value="1"/>
</dbReference>
<evidence type="ECO:0000256" key="11">
    <source>
        <dbReference type="ARBA" id="ARBA00022726"/>
    </source>
</evidence>
<organism evidence="13 14">
    <name type="scientific">Labeo rohita</name>
    <name type="common">Indian major carp</name>
    <name type="synonym">Cyprinus rohita</name>
    <dbReference type="NCBI Taxonomy" id="84645"/>
    <lineage>
        <taxon>Eukaryota</taxon>
        <taxon>Metazoa</taxon>
        <taxon>Chordata</taxon>
        <taxon>Craniata</taxon>
        <taxon>Vertebrata</taxon>
        <taxon>Euteleostomi</taxon>
        <taxon>Actinopterygii</taxon>
        <taxon>Neopterygii</taxon>
        <taxon>Teleostei</taxon>
        <taxon>Ostariophysi</taxon>
        <taxon>Cypriniformes</taxon>
        <taxon>Cyprinidae</taxon>
        <taxon>Labeoninae</taxon>
        <taxon>Labeonini</taxon>
        <taxon>Labeo</taxon>
    </lineage>
</organism>
<evidence type="ECO:0000256" key="6">
    <source>
        <dbReference type="ARBA" id="ARBA00011893"/>
    </source>
</evidence>
<keyword evidence="10" id="KW-0808">Transferase</keyword>
<evidence type="ECO:0000256" key="5">
    <source>
        <dbReference type="ARBA" id="ARBA00008391"/>
    </source>
</evidence>
<evidence type="ECO:0000259" key="12">
    <source>
        <dbReference type="Pfam" id="PF00156"/>
    </source>
</evidence>
<evidence type="ECO:0000256" key="8">
    <source>
        <dbReference type="ARBA" id="ARBA00022490"/>
    </source>
</evidence>
<comment type="function">
    <text evidence="2">Catalyzes a salvage reaction resulting in the formation of AMP, that is energically less costly than de novo synthesis.</text>
</comment>
<dbReference type="EMBL" id="JACTAM010000007">
    <property type="protein sequence ID" value="KAI2662260.1"/>
    <property type="molecule type" value="Genomic_DNA"/>
</dbReference>
<dbReference type="InterPro" id="IPR029057">
    <property type="entry name" value="PRTase-like"/>
</dbReference>
<dbReference type="GO" id="GO:0016757">
    <property type="term" value="F:glycosyltransferase activity"/>
    <property type="evidence" value="ECO:0007669"/>
    <property type="project" value="UniProtKB-KW"/>
</dbReference>
<keyword evidence="11" id="KW-0660">Purine salvage</keyword>
<dbReference type="SUPFAM" id="SSF53271">
    <property type="entry name" value="PRTase-like"/>
    <property type="match status" value="1"/>
</dbReference>
<evidence type="ECO:0000256" key="2">
    <source>
        <dbReference type="ARBA" id="ARBA00003968"/>
    </source>
</evidence>
<keyword evidence="9 13" id="KW-0328">Glycosyltransferase</keyword>
<gene>
    <name evidence="13" type="ORF">H4Q32_001072</name>
</gene>
<sequence length="177" mass="19374">MAEKLDLISKCVRTFQDFPTKGILFYDICPILKDPKALAAVTDLFEEHVRHTYPQVDLIVGLDARGFLFGPLLAQRLGVGFVPIRKKGKLPGLTSSVAYGLEYGKAEAEMQEDAVSAGQKVLIIDDLLATGGTLHAACELIKHQKAELLGCLVVIELKFLNGSEKLQSTPVFSLIQY</sequence>
<dbReference type="PANTHER" id="PTHR32315:SF3">
    <property type="entry name" value="ADENINE PHOSPHORIBOSYLTRANSFERASE"/>
    <property type="match status" value="1"/>
</dbReference>
<comment type="pathway">
    <text evidence="4">Purine metabolism; AMP biosynthesis via salvage pathway; AMP from adenine: step 1/1.</text>
</comment>
<dbReference type="InterPro" id="IPR000836">
    <property type="entry name" value="PRTase_dom"/>
</dbReference>